<evidence type="ECO:0000256" key="5">
    <source>
        <dbReference type="ARBA" id="ARBA00022729"/>
    </source>
</evidence>
<dbReference type="SUPFAM" id="SSF46626">
    <property type="entry name" value="Cytochrome c"/>
    <property type="match status" value="1"/>
</dbReference>
<evidence type="ECO:0000313" key="12">
    <source>
        <dbReference type="Proteomes" id="UP000765802"/>
    </source>
</evidence>
<proteinExistence type="inferred from homology"/>
<dbReference type="InterPro" id="IPR009056">
    <property type="entry name" value="Cyt_c-like_dom"/>
</dbReference>
<dbReference type="InterPro" id="IPR018391">
    <property type="entry name" value="PQQ_b-propeller_rpt"/>
</dbReference>
<dbReference type="RefSeq" id="WP_187258365.1">
    <property type="nucleotide sequence ID" value="NZ_JBHULF010000005.1"/>
</dbReference>
<accession>A0ABR7MDE9</accession>
<keyword evidence="7 8" id="KW-0408">Iron</keyword>
<comment type="cofactor">
    <cofactor evidence="1">
        <name>pyrroloquinoline quinone</name>
        <dbReference type="ChEBI" id="CHEBI:58442"/>
    </cofactor>
</comment>
<sequence>MKKLFCFLLVAAMFGLVSCKSDKDSAGNSMANLDRTWSVYKADEASSSYSPLHQIDTANVGDLQPAWTFTMNDLPPSAQPANSQSNPIIVDGVLYSLSAKRNAYAINAETGEQIWSYDPFEGGGGGGVERGVTYWENGDDKRIFFAADNFLVALDAKTGKPISEFGTNGKVNLNVGVRDNPDDIAITMTSPGIIYKDLIICGSRLPDLYGTPPGYIRAYHCKTGELVWTFHTVPLPGEPGYETWPKDAYKYAGGINSWAGMSIDTKRGIVFMSLGSPTYDFYGADRIGENLYGNCVLALDAATGKHVWHYQTVHHDIWDYDLPAPPNLVTLNKDGKQVDAVAQLSKQGFVYILDRETGKPIYPIEERPVPASNLPGEKAWPTQPFPTKPKPYAKQLITETDLTNYSPADHDALVKRFRSLRYEGLYTPPDLKGTLMFPGTRGGTNWGGGAFDPVTNMLYIRSSNAPEIQTIIRQDPEVVVGMPVVDQGRRQYNIYCAACHGGNRAGIGNNPTLLGLDKRMTREIALDKIRKGGGFMPPYAGVLTDDQLDAILSYVHSVGSGSKGLAKVEGEGAQPVKDMYMNTTGYVTWKDPSGNPAVTPPWGTLHALNLSTGEYEWEIPLGNDEKRKGDGAADTGLEGKSGPVVTAGGLIFIAGAEDRKLRAFAKSTGKILWETTLPAIANATACTYMVNGKQYVALSVGGTTENPSGSIMAFKLP</sequence>
<comment type="caution">
    <text evidence="11">The sequence shown here is derived from an EMBL/GenBank/DDBJ whole genome shotgun (WGS) entry which is preliminary data.</text>
</comment>
<evidence type="ECO:0000256" key="8">
    <source>
        <dbReference type="PROSITE-ProRule" id="PRU00433"/>
    </source>
</evidence>
<protein>
    <submittedName>
        <fullName evidence="11">Glycerol dehydrogenase</fullName>
    </submittedName>
</protein>
<dbReference type="Pfam" id="PF13442">
    <property type="entry name" value="Cytochrome_CBB3"/>
    <property type="match status" value="1"/>
</dbReference>
<evidence type="ECO:0000256" key="1">
    <source>
        <dbReference type="ARBA" id="ARBA00001931"/>
    </source>
</evidence>
<dbReference type="Gene3D" id="1.10.760.10">
    <property type="entry name" value="Cytochrome c-like domain"/>
    <property type="match status" value="1"/>
</dbReference>
<dbReference type="InterPro" id="IPR036909">
    <property type="entry name" value="Cyt_c-like_dom_sf"/>
</dbReference>
<gene>
    <name evidence="11" type="ORF">BC349_18480</name>
</gene>
<dbReference type="PANTHER" id="PTHR32303:SF4">
    <property type="entry name" value="QUINOPROTEIN GLUCOSE DEHYDROGENASE"/>
    <property type="match status" value="1"/>
</dbReference>
<evidence type="ECO:0000256" key="2">
    <source>
        <dbReference type="ARBA" id="ARBA00008156"/>
    </source>
</evidence>
<dbReference type="InterPro" id="IPR002372">
    <property type="entry name" value="PQQ_rpt_dom"/>
</dbReference>
<feature type="chain" id="PRO_5045091832" evidence="9">
    <location>
        <begin position="20"/>
        <end position="717"/>
    </location>
</feature>
<dbReference type="Pfam" id="PF01011">
    <property type="entry name" value="PQQ"/>
    <property type="match status" value="2"/>
</dbReference>
<dbReference type="PROSITE" id="PS51007">
    <property type="entry name" value="CYTC"/>
    <property type="match status" value="1"/>
</dbReference>
<dbReference type="EMBL" id="MBUA01000030">
    <property type="protein sequence ID" value="MBC6493048.1"/>
    <property type="molecule type" value="Genomic_DNA"/>
</dbReference>
<evidence type="ECO:0000259" key="10">
    <source>
        <dbReference type="PROSITE" id="PS51007"/>
    </source>
</evidence>
<dbReference type="Proteomes" id="UP000765802">
    <property type="component" value="Unassembled WGS sequence"/>
</dbReference>
<feature type="signal peptide" evidence="9">
    <location>
        <begin position="1"/>
        <end position="19"/>
    </location>
</feature>
<dbReference type="Gene3D" id="2.140.10.10">
    <property type="entry name" value="Quinoprotein alcohol dehydrogenase-like superfamily"/>
    <property type="match status" value="2"/>
</dbReference>
<keyword evidence="3 8" id="KW-0349">Heme</keyword>
<organism evidence="11 12">
    <name type="scientific">Flavihumibacter stibioxidans</name>
    <dbReference type="NCBI Taxonomy" id="1834163"/>
    <lineage>
        <taxon>Bacteria</taxon>
        <taxon>Pseudomonadati</taxon>
        <taxon>Bacteroidota</taxon>
        <taxon>Chitinophagia</taxon>
        <taxon>Chitinophagales</taxon>
        <taxon>Chitinophagaceae</taxon>
        <taxon>Flavihumibacter</taxon>
    </lineage>
</organism>
<keyword evidence="12" id="KW-1185">Reference proteome</keyword>
<dbReference type="SUPFAM" id="SSF50998">
    <property type="entry name" value="Quinoprotein alcohol dehydrogenase-like"/>
    <property type="match status" value="1"/>
</dbReference>
<comment type="similarity">
    <text evidence="2">Belongs to the bacterial PQQ dehydrogenase family.</text>
</comment>
<evidence type="ECO:0000256" key="4">
    <source>
        <dbReference type="ARBA" id="ARBA00022723"/>
    </source>
</evidence>
<evidence type="ECO:0000256" key="6">
    <source>
        <dbReference type="ARBA" id="ARBA00023002"/>
    </source>
</evidence>
<dbReference type="CDD" id="cd10280">
    <property type="entry name" value="PQQ_mGDH"/>
    <property type="match status" value="1"/>
</dbReference>
<evidence type="ECO:0000256" key="7">
    <source>
        <dbReference type="ARBA" id="ARBA00023004"/>
    </source>
</evidence>
<dbReference type="InterPro" id="IPR011047">
    <property type="entry name" value="Quinoprotein_ADH-like_sf"/>
</dbReference>
<dbReference type="PROSITE" id="PS51257">
    <property type="entry name" value="PROKAR_LIPOPROTEIN"/>
    <property type="match status" value="1"/>
</dbReference>
<dbReference type="PANTHER" id="PTHR32303">
    <property type="entry name" value="QUINOPROTEIN ALCOHOL DEHYDROGENASE (CYTOCHROME C)"/>
    <property type="match status" value="1"/>
</dbReference>
<evidence type="ECO:0000256" key="9">
    <source>
        <dbReference type="SAM" id="SignalP"/>
    </source>
</evidence>
<reference evidence="11 12" key="1">
    <citation type="submission" date="2016-07" db="EMBL/GenBank/DDBJ databases">
        <title>Genome analysis of Flavihumibacter stibioxidans YS-17.</title>
        <authorList>
            <person name="Shi K."/>
            <person name="Han Y."/>
            <person name="Wang G."/>
        </authorList>
    </citation>
    <scope>NUCLEOTIDE SEQUENCE [LARGE SCALE GENOMIC DNA]</scope>
    <source>
        <strain evidence="11 12">YS-17</strain>
    </source>
</reference>
<dbReference type="InterPro" id="IPR017511">
    <property type="entry name" value="PQQ_mDH"/>
</dbReference>
<name>A0ABR7MDE9_9BACT</name>
<evidence type="ECO:0000313" key="11">
    <source>
        <dbReference type="EMBL" id="MBC6493048.1"/>
    </source>
</evidence>
<keyword evidence="5 9" id="KW-0732">Signal</keyword>
<keyword evidence="6" id="KW-0560">Oxidoreductase</keyword>
<dbReference type="SMART" id="SM00564">
    <property type="entry name" value="PQQ"/>
    <property type="match status" value="6"/>
</dbReference>
<evidence type="ECO:0000256" key="3">
    <source>
        <dbReference type="ARBA" id="ARBA00022617"/>
    </source>
</evidence>
<keyword evidence="4 8" id="KW-0479">Metal-binding</keyword>
<feature type="domain" description="Cytochrome c" evidence="10">
    <location>
        <begin position="483"/>
        <end position="559"/>
    </location>
</feature>